<name>A0ABV1HEV3_9FIRM</name>
<dbReference type="InterPro" id="IPR001633">
    <property type="entry name" value="EAL_dom"/>
</dbReference>
<dbReference type="SUPFAM" id="SSF141868">
    <property type="entry name" value="EAL domain-like"/>
    <property type="match status" value="1"/>
</dbReference>
<comment type="caution">
    <text evidence="3">The sequence shown here is derived from an EMBL/GenBank/DDBJ whole genome shotgun (WGS) entry which is preliminary data.</text>
</comment>
<evidence type="ECO:0000313" key="4">
    <source>
        <dbReference type="Proteomes" id="UP001454489"/>
    </source>
</evidence>
<gene>
    <name evidence="3" type="ORF">WMO43_09325</name>
</gene>
<dbReference type="SMART" id="SM00052">
    <property type="entry name" value="EAL"/>
    <property type="match status" value="1"/>
</dbReference>
<dbReference type="NCBIfam" id="TIGR00254">
    <property type="entry name" value="GGDEF"/>
    <property type="match status" value="1"/>
</dbReference>
<accession>A0ABV1HEV3</accession>
<keyword evidence="4" id="KW-1185">Reference proteome</keyword>
<dbReference type="InterPro" id="IPR035965">
    <property type="entry name" value="PAS-like_dom_sf"/>
</dbReference>
<dbReference type="PROSITE" id="PS50887">
    <property type="entry name" value="GGDEF"/>
    <property type="match status" value="1"/>
</dbReference>
<dbReference type="InterPro" id="IPR043128">
    <property type="entry name" value="Rev_trsase/Diguanyl_cyclase"/>
</dbReference>
<dbReference type="InterPro" id="IPR000160">
    <property type="entry name" value="GGDEF_dom"/>
</dbReference>
<dbReference type="SUPFAM" id="SSF55785">
    <property type="entry name" value="PYP-like sensor domain (PAS domain)"/>
    <property type="match status" value="1"/>
</dbReference>
<dbReference type="Pfam" id="PF00990">
    <property type="entry name" value="GGDEF"/>
    <property type="match status" value="1"/>
</dbReference>
<dbReference type="CDD" id="cd01948">
    <property type="entry name" value="EAL"/>
    <property type="match status" value="1"/>
</dbReference>
<feature type="domain" description="EAL" evidence="1">
    <location>
        <begin position="302"/>
        <end position="557"/>
    </location>
</feature>
<evidence type="ECO:0000259" key="1">
    <source>
        <dbReference type="PROSITE" id="PS50883"/>
    </source>
</evidence>
<dbReference type="PANTHER" id="PTHR33121">
    <property type="entry name" value="CYCLIC DI-GMP PHOSPHODIESTERASE PDEF"/>
    <property type="match status" value="1"/>
</dbReference>
<dbReference type="Gene3D" id="3.30.450.20">
    <property type="entry name" value="PAS domain"/>
    <property type="match status" value="1"/>
</dbReference>
<dbReference type="RefSeq" id="WP_353530982.1">
    <property type="nucleotide sequence ID" value="NZ_JBBMEX010000009.1"/>
</dbReference>
<dbReference type="Proteomes" id="UP001454489">
    <property type="component" value="Unassembled WGS sequence"/>
</dbReference>
<dbReference type="CDD" id="cd01949">
    <property type="entry name" value="GGDEF"/>
    <property type="match status" value="1"/>
</dbReference>
<dbReference type="PROSITE" id="PS50883">
    <property type="entry name" value="EAL"/>
    <property type="match status" value="1"/>
</dbReference>
<protein>
    <submittedName>
        <fullName evidence="3">GGDEF and EAL domain-containing protein</fullName>
    </submittedName>
</protein>
<dbReference type="InterPro" id="IPR035919">
    <property type="entry name" value="EAL_sf"/>
</dbReference>
<evidence type="ECO:0000313" key="3">
    <source>
        <dbReference type="EMBL" id="MEQ2558068.1"/>
    </source>
</evidence>
<dbReference type="SMART" id="SM00267">
    <property type="entry name" value="GGDEF"/>
    <property type="match status" value="1"/>
</dbReference>
<evidence type="ECO:0000259" key="2">
    <source>
        <dbReference type="PROSITE" id="PS50887"/>
    </source>
</evidence>
<dbReference type="EMBL" id="JBBMEX010000009">
    <property type="protein sequence ID" value="MEQ2558068.1"/>
    <property type="molecule type" value="Genomic_DNA"/>
</dbReference>
<sequence length="557" mass="65074">MGEKSYPITVEQFQEGIELLCPCMDDYLYLYDFKKDYYYISSHALDRFCMPTNAFHDVQKTHEKFVHPEDLEMLQEDLSQMKQGIKHFHNLQYRWLGLDGQPIWINCRGRTVNGEDGQPMCMVGCINEIGAKQKADNVSGLLGETSLQDYLYTIGKVFPEGFILRIGIDDFKDINENLGIEYGDMIIHETANCIARCIAPGQQLYRIVADEFIIVDFLGGTTDEAKKLYKKVRFEIDRFIEQNHYETVYTISAGLLESRDVTEHSFQNLMKLSEFALSEAKRDGKNRCYIFCKEDYEKFLRKKELVRDLRRSVYNDFSGFETYFQPIVSAVDNQLFAAETLLRFHSEKMGMVLPVEFIPILEETGLIIPVGKWVLHQALSVCREVHKHVPDFKISVNVSYIQVMKSPILTEILTSVREYGLKPEDVIVELTESGFLESNYRCMDLWKRLREHGILLALDDFGTGYSNFHYLYDLSPNMIKIDRTFTVRALSNEYEYNLLRHIIEMIRGINLKLCIEGIETKEELERINRLKPDYIQGYYFGKPCPYEKFYHDFIEQA</sequence>
<feature type="domain" description="GGDEF" evidence="2">
    <location>
        <begin position="159"/>
        <end position="293"/>
    </location>
</feature>
<reference evidence="3 4" key="1">
    <citation type="submission" date="2024-03" db="EMBL/GenBank/DDBJ databases">
        <title>Human intestinal bacterial collection.</title>
        <authorList>
            <person name="Pauvert C."/>
            <person name="Hitch T.C.A."/>
            <person name="Clavel T."/>
        </authorList>
    </citation>
    <scope>NUCLEOTIDE SEQUENCE [LARGE SCALE GENOMIC DNA]</scope>
    <source>
        <strain evidence="3 4">CLA-AA-H185</strain>
    </source>
</reference>
<dbReference type="InterPro" id="IPR029787">
    <property type="entry name" value="Nucleotide_cyclase"/>
</dbReference>
<dbReference type="CDD" id="cd00130">
    <property type="entry name" value="PAS"/>
    <property type="match status" value="1"/>
</dbReference>
<dbReference type="Gene3D" id="3.20.20.450">
    <property type="entry name" value="EAL domain"/>
    <property type="match status" value="1"/>
</dbReference>
<dbReference type="PANTHER" id="PTHR33121:SF70">
    <property type="entry name" value="SIGNALING PROTEIN YKOW"/>
    <property type="match status" value="1"/>
</dbReference>
<dbReference type="SUPFAM" id="SSF55073">
    <property type="entry name" value="Nucleotide cyclase"/>
    <property type="match status" value="1"/>
</dbReference>
<dbReference type="Pfam" id="PF00563">
    <property type="entry name" value="EAL"/>
    <property type="match status" value="1"/>
</dbReference>
<proteinExistence type="predicted"/>
<dbReference type="Gene3D" id="3.30.70.270">
    <property type="match status" value="1"/>
</dbReference>
<dbReference type="InterPro" id="IPR050706">
    <property type="entry name" value="Cyclic-di-GMP_PDE-like"/>
</dbReference>
<dbReference type="InterPro" id="IPR000014">
    <property type="entry name" value="PAS"/>
</dbReference>
<dbReference type="Pfam" id="PF08447">
    <property type="entry name" value="PAS_3"/>
    <property type="match status" value="1"/>
</dbReference>
<dbReference type="InterPro" id="IPR013655">
    <property type="entry name" value="PAS_fold_3"/>
</dbReference>
<organism evidence="3 4">
    <name type="scientific">Maccoyibacter intestinihominis</name>
    <dbReference type="NCBI Taxonomy" id="3133499"/>
    <lineage>
        <taxon>Bacteria</taxon>
        <taxon>Bacillati</taxon>
        <taxon>Bacillota</taxon>
        <taxon>Clostridia</taxon>
        <taxon>Lachnospirales</taxon>
        <taxon>Lachnospiraceae</taxon>
        <taxon>Maccoyibacter</taxon>
    </lineage>
</organism>